<dbReference type="InterPro" id="IPR036691">
    <property type="entry name" value="Endo/exonu/phosph_ase_sf"/>
</dbReference>
<sequence length="204" mass="24000">MYCSIPASSNRHEEYCPRILNRVRKQHHLDFLAIMEPMVSLDGRFMARRLGFPNVVSNFRNQIWFFWGPDVRFQRRGLWDDLQAVSVGVLPWMVGECALVDASHVGSPYTWYSRQLRQRLDRVLISDFWVDVFPKMQVTHLEVSKSDHRGLLVEADYTEVRKASSFRFQQMWTTNPGFVEVVLRNRQYPMIGSGMVRLQRNCIA</sequence>
<reference evidence="1" key="1">
    <citation type="submission" date="2020-06" db="EMBL/GenBank/DDBJ databases">
        <authorList>
            <person name="Li T."/>
            <person name="Hu X."/>
            <person name="Zhang T."/>
            <person name="Song X."/>
            <person name="Zhang H."/>
            <person name="Dai N."/>
            <person name="Sheng W."/>
            <person name="Hou X."/>
            <person name="Wei L."/>
        </authorList>
    </citation>
    <scope>NUCLEOTIDE SEQUENCE</scope>
    <source>
        <strain evidence="1">3651</strain>
        <tissue evidence="1">Leaf</tissue>
    </source>
</reference>
<dbReference type="Gene3D" id="3.60.10.10">
    <property type="entry name" value="Endonuclease/exonuclease/phosphatase"/>
    <property type="match status" value="1"/>
</dbReference>
<dbReference type="SUPFAM" id="SSF56219">
    <property type="entry name" value="DNase I-like"/>
    <property type="match status" value="1"/>
</dbReference>
<evidence type="ECO:0000313" key="2">
    <source>
        <dbReference type="Proteomes" id="UP001293254"/>
    </source>
</evidence>
<protein>
    <submittedName>
        <fullName evidence="1">Uncharacterized protein</fullName>
    </submittedName>
</protein>
<dbReference type="Proteomes" id="UP001293254">
    <property type="component" value="Unassembled WGS sequence"/>
</dbReference>
<name>A0AAE1YB20_9LAMI</name>
<dbReference type="EMBL" id="JACGWO010000005">
    <property type="protein sequence ID" value="KAK4426893.1"/>
    <property type="molecule type" value="Genomic_DNA"/>
</dbReference>
<comment type="caution">
    <text evidence="1">The sequence shown here is derived from an EMBL/GenBank/DDBJ whole genome shotgun (WGS) entry which is preliminary data.</text>
</comment>
<proteinExistence type="predicted"/>
<dbReference type="PANTHER" id="PTHR33710">
    <property type="entry name" value="BNAC02G09200D PROTEIN"/>
    <property type="match status" value="1"/>
</dbReference>
<accession>A0AAE1YB20</accession>
<keyword evidence="2" id="KW-1185">Reference proteome</keyword>
<gene>
    <name evidence="1" type="ORF">Salat_1458100</name>
</gene>
<evidence type="ECO:0000313" key="1">
    <source>
        <dbReference type="EMBL" id="KAK4426893.1"/>
    </source>
</evidence>
<dbReference type="AlphaFoldDB" id="A0AAE1YB20"/>
<organism evidence="1 2">
    <name type="scientific">Sesamum alatum</name>
    <dbReference type="NCBI Taxonomy" id="300844"/>
    <lineage>
        <taxon>Eukaryota</taxon>
        <taxon>Viridiplantae</taxon>
        <taxon>Streptophyta</taxon>
        <taxon>Embryophyta</taxon>
        <taxon>Tracheophyta</taxon>
        <taxon>Spermatophyta</taxon>
        <taxon>Magnoliopsida</taxon>
        <taxon>eudicotyledons</taxon>
        <taxon>Gunneridae</taxon>
        <taxon>Pentapetalae</taxon>
        <taxon>asterids</taxon>
        <taxon>lamiids</taxon>
        <taxon>Lamiales</taxon>
        <taxon>Pedaliaceae</taxon>
        <taxon>Sesamum</taxon>
    </lineage>
</organism>
<reference evidence="1" key="2">
    <citation type="journal article" date="2024" name="Plant">
        <title>Genomic evolution and insights into agronomic trait innovations of Sesamum species.</title>
        <authorList>
            <person name="Miao H."/>
            <person name="Wang L."/>
            <person name="Qu L."/>
            <person name="Liu H."/>
            <person name="Sun Y."/>
            <person name="Le M."/>
            <person name="Wang Q."/>
            <person name="Wei S."/>
            <person name="Zheng Y."/>
            <person name="Lin W."/>
            <person name="Duan Y."/>
            <person name="Cao H."/>
            <person name="Xiong S."/>
            <person name="Wang X."/>
            <person name="Wei L."/>
            <person name="Li C."/>
            <person name="Ma Q."/>
            <person name="Ju M."/>
            <person name="Zhao R."/>
            <person name="Li G."/>
            <person name="Mu C."/>
            <person name="Tian Q."/>
            <person name="Mei H."/>
            <person name="Zhang T."/>
            <person name="Gao T."/>
            <person name="Zhang H."/>
        </authorList>
    </citation>
    <scope>NUCLEOTIDE SEQUENCE</scope>
    <source>
        <strain evidence="1">3651</strain>
    </source>
</reference>
<dbReference type="PANTHER" id="PTHR33710:SF77">
    <property type="entry name" value="DNASE I-LIKE SUPERFAMILY PROTEIN"/>
    <property type="match status" value="1"/>
</dbReference>